<protein>
    <submittedName>
        <fullName evidence="2">Uncharacterized protein</fullName>
    </submittedName>
</protein>
<keyword evidence="1" id="KW-1133">Transmembrane helix</keyword>
<organism evidence="2 3">
    <name type="scientific">Halocaridina rubra</name>
    <name type="common">Hawaiian red shrimp</name>
    <dbReference type="NCBI Taxonomy" id="373956"/>
    <lineage>
        <taxon>Eukaryota</taxon>
        <taxon>Metazoa</taxon>
        <taxon>Ecdysozoa</taxon>
        <taxon>Arthropoda</taxon>
        <taxon>Crustacea</taxon>
        <taxon>Multicrustacea</taxon>
        <taxon>Malacostraca</taxon>
        <taxon>Eumalacostraca</taxon>
        <taxon>Eucarida</taxon>
        <taxon>Decapoda</taxon>
        <taxon>Pleocyemata</taxon>
        <taxon>Caridea</taxon>
        <taxon>Atyoidea</taxon>
        <taxon>Atyidae</taxon>
        <taxon>Halocaridina</taxon>
    </lineage>
</organism>
<gene>
    <name evidence="2" type="ORF">SK128_021013</name>
</gene>
<dbReference type="Proteomes" id="UP001381693">
    <property type="component" value="Unassembled WGS sequence"/>
</dbReference>
<keyword evidence="1" id="KW-0812">Transmembrane</keyword>
<proteinExistence type="predicted"/>
<keyword evidence="1" id="KW-0472">Membrane</keyword>
<reference evidence="2 3" key="1">
    <citation type="submission" date="2023-11" db="EMBL/GenBank/DDBJ databases">
        <title>Halocaridina rubra genome assembly.</title>
        <authorList>
            <person name="Smith C."/>
        </authorList>
    </citation>
    <scope>NUCLEOTIDE SEQUENCE [LARGE SCALE GENOMIC DNA]</scope>
    <source>
        <strain evidence="2">EP-1</strain>
        <tissue evidence="2">Whole</tissue>
    </source>
</reference>
<name>A0AAN9AF88_HALRR</name>
<evidence type="ECO:0000313" key="2">
    <source>
        <dbReference type="EMBL" id="KAK7084970.1"/>
    </source>
</evidence>
<keyword evidence="3" id="KW-1185">Reference proteome</keyword>
<evidence type="ECO:0000313" key="3">
    <source>
        <dbReference type="Proteomes" id="UP001381693"/>
    </source>
</evidence>
<sequence length="225" mass="24926">MEGLNYLPEDMVVSVTDVTTTIFNTVVEAMQEAQAEAEEEKGRFFIPFFSGGCNDAFSVFGFLAFLLALLDLILEFGSEDTNRKRRETESHERYFPEDMFTTNRLRTNPDIVRASSACYSMYRGFLNALAATDHECAKRFLCEGAQEAASQGRLGSLIAAVASENAATLLRNTNITKYRDVVTGGLTGAGGGSCERAFSHCLTLPSVYRYPRVHMTDANEDFIPF</sequence>
<dbReference type="EMBL" id="JAXCGZ010001933">
    <property type="protein sequence ID" value="KAK7084970.1"/>
    <property type="molecule type" value="Genomic_DNA"/>
</dbReference>
<comment type="caution">
    <text evidence="2">The sequence shown here is derived from an EMBL/GenBank/DDBJ whole genome shotgun (WGS) entry which is preliminary data.</text>
</comment>
<feature type="transmembrane region" description="Helical" evidence="1">
    <location>
        <begin position="56"/>
        <end position="76"/>
    </location>
</feature>
<evidence type="ECO:0000256" key="1">
    <source>
        <dbReference type="SAM" id="Phobius"/>
    </source>
</evidence>
<accession>A0AAN9AF88</accession>
<dbReference type="AlphaFoldDB" id="A0AAN9AF88"/>